<accession>A0A7S3Q117</accession>
<name>A0A7S3Q117_9STRA</name>
<dbReference type="PANTHER" id="PTHR45295:SF1">
    <property type="entry name" value="CHAPERONE PROTEIN DNAJ C76, CHLOROPLASTIC"/>
    <property type="match status" value="1"/>
</dbReference>
<organism evidence="2">
    <name type="scientific">Chaetoceros debilis</name>
    <dbReference type="NCBI Taxonomy" id="122233"/>
    <lineage>
        <taxon>Eukaryota</taxon>
        <taxon>Sar</taxon>
        <taxon>Stramenopiles</taxon>
        <taxon>Ochrophyta</taxon>
        <taxon>Bacillariophyta</taxon>
        <taxon>Coscinodiscophyceae</taxon>
        <taxon>Chaetocerotophycidae</taxon>
        <taxon>Chaetocerotales</taxon>
        <taxon>Chaetocerotaceae</taxon>
        <taxon>Chaetoceros</taxon>
    </lineage>
</organism>
<protein>
    <submittedName>
        <fullName evidence="2">Uncharacterized protein</fullName>
    </submittedName>
</protein>
<evidence type="ECO:0000313" key="2">
    <source>
        <dbReference type="EMBL" id="CAE0462096.1"/>
    </source>
</evidence>
<dbReference type="EMBL" id="HBIO01009054">
    <property type="protein sequence ID" value="CAE0462096.1"/>
    <property type="molecule type" value="Transcribed_RNA"/>
</dbReference>
<dbReference type="PANTHER" id="PTHR45295">
    <property type="entry name" value="CHAPERONE PROTEIN DNAJ C76, CHLOROPLASTIC"/>
    <property type="match status" value="1"/>
</dbReference>
<sequence>MMNKGERFSKYISTSLASLILFSSGNTSTSNGPISTVQALTVGGIGISKINSYSATTKRQRSSRLFDNADEDANRWISTDETYDPQWEDEVMKRQDESTWSNFNSTGDEYDKKENNGTVVEDEDMEGEAWLDALANVAADEINFIYKEADRADQQRQMQEWGFEADTIANTLDLAKDESSEIDETNEVFEAFKEETAKSGFGMYLDDDEDLETVESHTKVERDEDSGDPIRTQMVYVDEVSCIGCTNCAMIAQSTFFMEQEMGRARVFQQWGDDDETVQIAIETCPVDCIYYVPYEELVGLEVERRDQSINSAARLVNQSDVGGSGGSKMFTGPQEISGNMGSRCNNCPSRGCKDCPMFGVGKSPYFEAKEKDRKERAAKRRMKIQMEDSNRSAEL</sequence>
<dbReference type="SUPFAM" id="SSF54862">
    <property type="entry name" value="4Fe-4S ferredoxins"/>
    <property type="match status" value="1"/>
</dbReference>
<dbReference type="Gene3D" id="3.30.70.20">
    <property type="match status" value="1"/>
</dbReference>
<dbReference type="Pfam" id="PF13370">
    <property type="entry name" value="Fer4_13"/>
    <property type="match status" value="1"/>
</dbReference>
<feature type="compositionally biased region" description="Basic and acidic residues" evidence="1">
    <location>
        <begin position="385"/>
        <end position="396"/>
    </location>
</feature>
<gene>
    <name evidence="2" type="ORF">CDEB00056_LOCUS6937</name>
</gene>
<proteinExistence type="predicted"/>
<reference evidence="2" key="1">
    <citation type="submission" date="2021-01" db="EMBL/GenBank/DDBJ databases">
        <authorList>
            <person name="Corre E."/>
            <person name="Pelletier E."/>
            <person name="Niang G."/>
            <person name="Scheremetjew M."/>
            <person name="Finn R."/>
            <person name="Kale V."/>
            <person name="Holt S."/>
            <person name="Cochrane G."/>
            <person name="Meng A."/>
            <person name="Brown T."/>
            <person name="Cohen L."/>
        </authorList>
    </citation>
    <scope>NUCLEOTIDE SEQUENCE</scope>
    <source>
        <strain evidence="2">MM31A-1</strain>
    </source>
</reference>
<feature type="region of interest" description="Disordered" evidence="1">
    <location>
        <begin position="367"/>
        <end position="396"/>
    </location>
</feature>
<dbReference type="AlphaFoldDB" id="A0A7S3Q117"/>
<evidence type="ECO:0000256" key="1">
    <source>
        <dbReference type="SAM" id="MobiDB-lite"/>
    </source>
</evidence>